<sequence>MPRKFPAVTHALAARHEALWLRLNALHAQIAPIAARRPLSLVSAYSITIAEGLLREAMPFLGTDERLPVAAEDHGGLVTQLGQALAQLEHWESRNAGWRHDLNAYVWLVAGDAILPVRRLRPKLVTPVAERLDPKREAYVADLRAKVAKRIEQFRNR</sequence>
<reference evidence="2 4" key="2">
    <citation type="submission" date="2016-10" db="EMBL/GenBank/DDBJ databases">
        <authorList>
            <person name="de Groot N.N."/>
        </authorList>
    </citation>
    <scope>NUCLEOTIDE SEQUENCE [LARGE SCALE GENOMIC DNA]</scope>
    <source>
        <strain evidence="2 4">CGMCC 1.10210</strain>
    </source>
</reference>
<evidence type="ECO:0000313" key="1">
    <source>
        <dbReference type="EMBL" id="KKC31489.1"/>
    </source>
</evidence>
<dbReference type="EMBL" id="LAPV01000166">
    <property type="protein sequence ID" value="KKC31489.1"/>
    <property type="molecule type" value="Genomic_DNA"/>
</dbReference>
<dbReference type="AlphaFoldDB" id="A0A0F5PUI9"/>
<organism evidence="2 4">
    <name type="scientific">Devosia psychrophila</name>
    <dbReference type="NCBI Taxonomy" id="728005"/>
    <lineage>
        <taxon>Bacteria</taxon>
        <taxon>Pseudomonadati</taxon>
        <taxon>Pseudomonadota</taxon>
        <taxon>Alphaproteobacteria</taxon>
        <taxon>Hyphomicrobiales</taxon>
        <taxon>Devosiaceae</taxon>
        <taxon>Devosia</taxon>
    </lineage>
</organism>
<dbReference type="EMBL" id="FOMB01000001">
    <property type="protein sequence ID" value="SFB99194.1"/>
    <property type="molecule type" value="Genomic_DNA"/>
</dbReference>
<gene>
    <name evidence="2" type="ORF">SAMN04488059_101292</name>
    <name evidence="1" type="ORF">WH91_18795</name>
</gene>
<evidence type="ECO:0000313" key="2">
    <source>
        <dbReference type="EMBL" id="SFB99194.1"/>
    </source>
</evidence>
<evidence type="ECO:0000313" key="3">
    <source>
        <dbReference type="Proteomes" id="UP000033519"/>
    </source>
</evidence>
<protein>
    <submittedName>
        <fullName evidence="2">Uncharacterized protein</fullName>
    </submittedName>
</protein>
<accession>A0A0F5PUI9</accession>
<keyword evidence="3" id="KW-1185">Reference proteome</keyword>
<reference evidence="1 3" key="1">
    <citation type="submission" date="2015-03" db="EMBL/GenBank/DDBJ databases">
        <authorList>
            <person name="Lepp D."/>
            <person name="Hassan Y.I."/>
            <person name="Li X.-Z."/>
            <person name="Zhou T."/>
        </authorList>
    </citation>
    <scope>NUCLEOTIDE SEQUENCE [LARGE SCALE GENOMIC DNA]</scope>
    <source>
        <strain evidence="1 3">Cr7-05</strain>
    </source>
</reference>
<dbReference type="RefSeq" id="WP_046172536.1">
    <property type="nucleotide sequence ID" value="NZ_FOMB01000001.1"/>
</dbReference>
<dbReference type="PATRIC" id="fig|728005.3.peg.2019"/>
<dbReference type="Proteomes" id="UP000033519">
    <property type="component" value="Unassembled WGS sequence"/>
</dbReference>
<name>A0A0F5PUI9_9HYPH</name>
<dbReference type="Proteomes" id="UP000182258">
    <property type="component" value="Unassembled WGS sequence"/>
</dbReference>
<dbReference type="STRING" id="728005.SAMN04488059_101292"/>
<dbReference type="OrthoDB" id="7949176at2"/>
<evidence type="ECO:0000313" key="4">
    <source>
        <dbReference type="Proteomes" id="UP000182258"/>
    </source>
</evidence>
<proteinExistence type="predicted"/>